<feature type="domain" description="Disease resistance R13L4/SHOC-2-like LRR" evidence="5">
    <location>
        <begin position="665"/>
        <end position="752"/>
    </location>
</feature>
<proteinExistence type="predicted"/>
<reference evidence="6 7" key="1">
    <citation type="submission" date="2016-08" db="EMBL/GenBank/DDBJ databases">
        <title>A Parts List for Fungal Cellulosomes Revealed by Comparative Genomics.</title>
        <authorList>
            <consortium name="DOE Joint Genome Institute"/>
            <person name="Haitjema C.H."/>
            <person name="Gilmore S.P."/>
            <person name="Henske J.K."/>
            <person name="Solomon K.V."/>
            <person name="De Groot R."/>
            <person name="Kuo A."/>
            <person name="Mondo S.J."/>
            <person name="Salamov A.A."/>
            <person name="Labutti K."/>
            <person name="Zhao Z."/>
            <person name="Chiniquy J."/>
            <person name="Barry K."/>
            <person name="Brewer H.M."/>
            <person name="Purvine S.O."/>
            <person name="Wright A.T."/>
            <person name="Boxma B."/>
            <person name="Van Alen T."/>
            <person name="Hackstein J.H."/>
            <person name="Baker S.E."/>
            <person name="Grigoriev I.V."/>
            <person name="O'Malley M.A."/>
        </authorList>
    </citation>
    <scope>NUCLEOTIDE SEQUENCE [LARGE SCALE GENOMIC DNA]</scope>
    <source>
        <strain evidence="6 7">S4</strain>
    </source>
</reference>
<comment type="caution">
    <text evidence="6">The sequence shown here is derived from an EMBL/GenBank/DDBJ whole genome shotgun (WGS) entry which is preliminary data.</text>
</comment>
<evidence type="ECO:0000313" key="7">
    <source>
        <dbReference type="Proteomes" id="UP000193944"/>
    </source>
</evidence>
<feature type="transmembrane region" description="Helical" evidence="3">
    <location>
        <begin position="833"/>
        <end position="858"/>
    </location>
</feature>
<dbReference type="PANTHER" id="PTHR34825">
    <property type="entry name" value="CONSERVED PROTEIN, WITH A WEAK D-GALACTARATE DEHYDRATASE/ALTRONATE HYDROLASE DOMAIN"/>
    <property type="match status" value="1"/>
</dbReference>
<organism evidence="6 7">
    <name type="scientific">Anaeromyces robustus</name>
    <dbReference type="NCBI Taxonomy" id="1754192"/>
    <lineage>
        <taxon>Eukaryota</taxon>
        <taxon>Fungi</taxon>
        <taxon>Fungi incertae sedis</taxon>
        <taxon>Chytridiomycota</taxon>
        <taxon>Chytridiomycota incertae sedis</taxon>
        <taxon>Neocallimastigomycetes</taxon>
        <taxon>Neocallimastigales</taxon>
        <taxon>Neocallimastigaceae</taxon>
        <taxon>Anaeromyces</taxon>
    </lineage>
</organism>
<keyword evidence="3" id="KW-0472">Membrane</keyword>
<reference evidence="6 7" key="2">
    <citation type="submission" date="2016-08" db="EMBL/GenBank/DDBJ databases">
        <title>Pervasive Adenine N6-methylation of Active Genes in Fungi.</title>
        <authorList>
            <consortium name="DOE Joint Genome Institute"/>
            <person name="Mondo S.J."/>
            <person name="Dannebaum R.O."/>
            <person name="Kuo R.C."/>
            <person name="Labutti K."/>
            <person name="Haridas S."/>
            <person name="Kuo A."/>
            <person name="Salamov A."/>
            <person name="Ahrendt S.R."/>
            <person name="Lipzen A."/>
            <person name="Sullivan W."/>
            <person name="Andreopoulos W.B."/>
            <person name="Clum A."/>
            <person name="Lindquist E."/>
            <person name="Daum C."/>
            <person name="Ramamoorthy G.K."/>
            <person name="Gryganskyi A."/>
            <person name="Culley D."/>
            <person name="Magnuson J.K."/>
            <person name="James T.Y."/>
            <person name="O'Malley M.A."/>
            <person name="Stajich J.E."/>
            <person name="Spatafora J.W."/>
            <person name="Visel A."/>
            <person name="Grigoriev I.V."/>
        </authorList>
    </citation>
    <scope>NUCLEOTIDE SEQUENCE [LARGE SCALE GENOMIC DNA]</scope>
    <source>
        <strain evidence="6 7">S4</strain>
    </source>
</reference>
<keyword evidence="7" id="KW-1185">Reference proteome</keyword>
<accession>A0A1Y1WVS9</accession>
<dbReference type="Gene3D" id="3.40.50.300">
    <property type="entry name" value="P-loop containing nucleotide triphosphate hydrolases"/>
    <property type="match status" value="1"/>
</dbReference>
<keyword evidence="3" id="KW-0812">Transmembrane</keyword>
<dbReference type="Pfam" id="PF08011">
    <property type="entry name" value="PDDEXK_9"/>
    <property type="match status" value="1"/>
</dbReference>
<dbReference type="SUPFAM" id="SSF52058">
    <property type="entry name" value="L domain-like"/>
    <property type="match status" value="1"/>
</dbReference>
<evidence type="ECO:0000256" key="3">
    <source>
        <dbReference type="SAM" id="Phobius"/>
    </source>
</evidence>
<protein>
    <submittedName>
        <fullName evidence="6">Uncharacterized protein</fullName>
    </submittedName>
</protein>
<dbReference type="InterPro" id="IPR012547">
    <property type="entry name" value="PDDEXK_9"/>
</dbReference>
<feature type="compositionally biased region" description="Polar residues" evidence="2">
    <location>
        <begin position="552"/>
        <end position="561"/>
    </location>
</feature>
<gene>
    <name evidence="6" type="ORF">BCR32DRAFT_295514</name>
</gene>
<dbReference type="InterPro" id="IPR018631">
    <property type="entry name" value="AAA-ATPase-like_dom"/>
</dbReference>
<dbReference type="EMBL" id="MCFG01000241">
    <property type="protein sequence ID" value="ORX77623.1"/>
    <property type="molecule type" value="Genomic_DNA"/>
</dbReference>
<dbReference type="Proteomes" id="UP000193944">
    <property type="component" value="Unassembled WGS sequence"/>
</dbReference>
<evidence type="ECO:0000259" key="4">
    <source>
        <dbReference type="Pfam" id="PF09820"/>
    </source>
</evidence>
<dbReference type="OrthoDB" id="660555at2759"/>
<dbReference type="AlphaFoldDB" id="A0A1Y1WVS9"/>
<dbReference type="Pfam" id="PF23598">
    <property type="entry name" value="LRR_14"/>
    <property type="match status" value="1"/>
</dbReference>
<dbReference type="PANTHER" id="PTHR34825:SF1">
    <property type="entry name" value="AAA-ATPASE-LIKE DOMAIN-CONTAINING PROTEIN"/>
    <property type="match status" value="1"/>
</dbReference>
<keyword evidence="1" id="KW-0677">Repeat</keyword>
<evidence type="ECO:0000256" key="2">
    <source>
        <dbReference type="SAM" id="MobiDB-lite"/>
    </source>
</evidence>
<feature type="region of interest" description="Disordered" evidence="2">
    <location>
        <begin position="549"/>
        <end position="569"/>
    </location>
</feature>
<name>A0A1Y1WVS9_9FUNG</name>
<dbReference type="STRING" id="1754192.A0A1Y1WVS9"/>
<dbReference type="SUPFAM" id="SSF52540">
    <property type="entry name" value="P-loop containing nucleoside triphosphate hydrolases"/>
    <property type="match status" value="1"/>
</dbReference>
<dbReference type="InterPro" id="IPR027417">
    <property type="entry name" value="P-loop_NTPase"/>
</dbReference>
<dbReference type="Gene3D" id="3.80.10.10">
    <property type="entry name" value="Ribonuclease Inhibitor"/>
    <property type="match status" value="1"/>
</dbReference>
<keyword evidence="3" id="KW-1133">Transmembrane helix</keyword>
<evidence type="ECO:0000259" key="5">
    <source>
        <dbReference type="Pfam" id="PF23598"/>
    </source>
</evidence>
<dbReference type="InterPro" id="IPR032675">
    <property type="entry name" value="LRR_dom_sf"/>
</dbReference>
<evidence type="ECO:0000313" key="6">
    <source>
        <dbReference type="EMBL" id="ORX77623.1"/>
    </source>
</evidence>
<sequence>MGFIIDNKNMYGKFKGLLNQDFFVDKSNIINDFNKLIGKDSRKNVCITKPRRFGKTSIAALLTTYYSKGIDSKEIFDKLKVSKGKKIKQYREFQGKYHTLYFDFSSELYKYNTLKALLDDINKMFKEDYEKLYPGTEVSCDSIVKNLEKIYDETGESFIIIIDEWDSIIFSNNFTPDEKVQYLGFLNSLIKDQGYSSFVYMTGILPIAKELSQSTLNCFVEYSMLNDKKYYQYFGFTEQEVRDLYLENWYNGYKAYNGEKIFNPWSLYHALENDKIKNYWNDTGRFDELVNIINFNILGVKKDILKLIKGKKIKIELEKFGAENILDEIINDKETSKNDMKTELYSKMVTFGFLTYYDGNISIPNKELEEKFVKVLNRNDDLKYYYNMINNSEKMLNMTLNNNPKKICKILEKSHMAIIRPGDKIDHGNLKRVIEFAYFNARIHYIVNEEVSEGKGISDFIFYPKNKRQKVIIIELKVNGSAKEAIKQIHQKKYYNDLKNRGYTGNILLVGINLNKKQKSYSCKIEEYDNELKILISDNEYLPNSENKKQLISDNEYSPNSKNKRKTDQESDADDCLFFENVINTFVRNGNINLVKEEFDKQNVNSCCEYEGFSCEIINNEFHLTKIKFNNLHYEAFKEATVTELSNLIYLNSLEVIDSEGSFPRNIAELVSLKYFKYKAYKFGKIPNEIGTLVNLEVLDFSDSNRLDEAIPQSICNLKQLKTIKLRNCYIEGTIPYCFKDMEKLETLDLYNNLLYGYVPLISNIKSCNYELTDLCNLNSSIYKSDKINNCDQRYIERTNRNNGIPNPNSTEFDNEIDKTVKGLYFINDHIQYFIIFVYALVISVILCTLIGFLIVYIKRRRNLNKYRTVA</sequence>
<dbReference type="Pfam" id="PF09820">
    <property type="entry name" value="AAA-ATPase_like"/>
    <property type="match status" value="1"/>
</dbReference>
<dbReference type="InterPro" id="IPR055414">
    <property type="entry name" value="LRR_R13L4/SHOC2-like"/>
</dbReference>
<evidence type="ECO:0000256" key="1">
    <source>
        <dbReference type="ARBA" id="ARBA00022737"/>
    </source>
</evidence>
<feature type="domain" description="AAA-ATPase-like" evidence="4">
    <location>
        <begin position="15"/>
        <end position="210"/>
    </location>
</feature>